<keyword evidence="1" id="KW-0472">Membrane</keyword>
<gene>
    <name evidence="2" type="ORF">MMYC01_210692</name>
</gene>
<dbReference type="VEuPathDB" id="FungiDB:MMYC01_210692"/>
<comment type="caution">
    <text evidence="2">The sequence shown here is derived from an EMBL/GenBank/DDBJ whole genome shotgun (WGS) entry which is preliminary data.</text>
</comment>
<evidence type="ECO:0000313" key="3">
    <source>
        <dbReference type="Proteomes" id="UP000078237"/>
    </source>
</evidence>
<dbReference type="STRING" id="100816.A0A175VNR9"/>
<accession>A0A175VNR9</accession>
<keyword evidence="1" id="KW-0812">Transmembrane</keyword>
<evidence type="ECO:0000256" key="1">
    <source>
        <dbReference type="SAM" id="Phobius"/>
    </source>
</evidence>
<feature type="non-terminal residue" evidence="2">
    <location>
        <position position="1"/>
    </location>
</feature>
<feature type="transmembrane region" description="Helical" evidence="1">
    <location>
        <begin position="88"/>
        <end position="115"/>
    </location>
</feature>
<dbReference type="EMBL" id="LCTW02000609">
    <property type="protein sequence ID" value="KXX72915.1"/>
    <property type="molecule type" value="Genomic_DNA"/>
</dbReference>
<feature type="transmembrane region" description="Helical" evidence="1">
    <location>
        <begin position="227"/>
        <end position="250"/>
    </location>
</feature>
<dbReference type="AlphaFoldDB" id="A0A175VNR9"/>
<feature type="transmembrane region" description="Helical" evidence="1">
    <location>
        <begin position="12"/>
        <end position="32"/>
    </location>
</feature>
<keyword evidence="3" id="KW-1185">Reference proteome</keyword>
<name>A0A175VNR9_9PEZI</name>
<proteinExistence type="predicted"/>
<feature type="transmembrane region" description="Helical" evidence="1">
    <location>
        <begin position="156"/>
        <end position="182"/>
    </location>
</feature>
<sequence length="325" mass="35453">WEEAVTDIFASFYESATGFSFAIQLACFIVIFAQGGRELGGNGITVQLAWLISTATLLPLLTPTLLLRSRESAVRGQRKGRLRAALAVLASVLLAVYAHSKMIALVLLSMGGALYGSGDPSDLLPTKAEDEAITSLCSPLGTQQLTDALASQVVALLGWFLMVLLITGPLLVLAVTNLVWTLRWITALYTQRREARDMGLKRVFRERERQQTKKLLKLWENFDGQKYPVLSLVAIALPGAISITLLVETYQLRRVQRRASGMSYIDDEWGFGQIAAIAMYGPVLLEAIASVGGVLKGKKEDRNAAPGQHDQAAGGELVLRRIRTV</sequence>
<feature type="transmembrane region" description="Helical" evidence="1">
    <location>
        <begin position="270"/>
        <end position="295"/>
    </location>
</feature>
<evidence type="ECO:0000313" key="2">
    <source>
        <dbReference type="EMBL" id="KXX72915.1"/>
    </source>
</evidence>
<dbReference type="Proteomes" id="UP000078237">
    <property type="component" value="Unassembled WGS sequence"/>
</dbReference>
<organism evidence="2 3">
    <name type="scientific">Madurella mycetomatis</name>
    <dbReference type="NCBI Taxonomy" id="100816"/>
    <lineage>
        <taxon>Eukaryota</taxon>
        <taxon>Fungi</taxon>
        <taxon>Dikarya</taxon>
        <taxon>Ascomycota</taxon>
        <taxon>Pezizomycotina</taxon>
        <taxon>Sordariomycetes</taxon>
        <taxon>Sordariomycetidae</taxon>
        <taxon>Sordariales</taxon>
        <taxon>Sordariales incertae sedis</taxon>
        <taxon>Madurella</taxon>
    </lineage>
</organism>
<keyword evidence="1" id="KW-1133">Transmembrane helix</keyword>
<feature type="transmembrane region" description="Helical" evidence="1">
    <location>
        <begin position="44"/>
        <end position="67"/>
    </location>
</feature>
<reference evidence="2 3" key="1">
    <citation type="journal article" date="2016" name="Genome Announc.">
        <title>Genome Sequence of Madurella mycetomatis mm55, Isolated from a Human Mycetoma Case in Sudan.</title>
        <authorList>
            <person name="Smit S."/>
            <person name="Derks M.F."/>
            <person name="Bervoets S."/>
            <person name="Fahal A."/>
            <person name="van Leeuwen W."/>
            <person name="van Belkum A."/>
            <person name="van de Sande W.W."/>
        </authorList>
    </citation>
    <scope>NUCLEOTIDE SEQUENCE [LARGE SCALE GENOMIC DNA]</scope>
    <source>
        <strain evidence="3">mm55</strain>
    </source>
</reference>
<dbReference type="OrthoDB" id="4568251at2759"/>
<protein>
    <submittedName>
        <fullName evidence="2">Uncharacterized protein</fullName>
    </submittedName>
</protein>